<comment type="caution">
    <text evidence="1">The sequence shown here is derived from an EMBL/GenBank/DDBJ whole genome shotgun (WGS) entry which is preliminary data.</text>
</comment>
<reference evidence="1" key="1">
    <citation type="submission" date="2021-03" db="EMBL/GenBank/DDBJ databases">
        <title>Evolutionary priming and transition to the ectomycorrhizal habit in an iconic lineage of mushroom-forming fungi: is preadaptation a requirement?</title>
        <authorList>
            <consortium name="DOE Joint Genome Institute"/>
            <person name="Looney B.P."/>
            <person name="Miyauchi S."/>
            <person name="Morin E."/>
            <person name="Drula E."/>
            <person name="Courty P.E."/>
            <person name="Chicoki N."/>
            <person name="Fauchery L."/>
            <person name="Kohler A."/>
            <person name="Kuo A."/>
            <person name="LaButti K."/>
            <person name="Pangilinan J."/>
            <person name="Lipzen A."/>
            <person name="Riley R."/>
            <person name="Andreopoulos W."/>
            <person name="He G."/>
            <person name="Johnson J."/>
            <person name="Barry K.W."/>
            <person name="Grigoriev I.V."/>
            <person name="Nagy L."/>
            <person name="Hibbett D."/>
            <person name="Henrissat B."/>
            <person name="Matheny P.B."/>
            <person name="Labbe J."/>
            <person name="Martin A.F."/>
        </authorList>
    </citation>
    <scope>NUCLEOTIDE SEQUENCE</scope>
    <source>
        <strain evidence="1">BPL698</strain>
    </source>
</reference>
<evidence type="ECO:0000313" key="2">
    <source>
        <dbReference type="Proteomes" id="UP001207468"/>
    </source>
</evidence>
<organism evidence="1 2">
    <name type="scientific">Russula earlei</name>
    <dbReference type="NCBI Taxonomy" id="71964"/>
    <lineage>
        <taxon>Eukaryota</taxon>
        <taxon>Fungi</taxon>
        <taxon>Dikarya</taxon>
        <taxon>Basidiomycota</taxon>
        <taxon>Agaricomycotina</taxon>
        <taxon>Agaricomycetes</taxon>
        <taxon>Russulales</taxon>
        <taxon>Russulaceae</taxon>
        <taxon>Russula</taxon>
    </lineage>
</organism>
<sequence length="351" mass="40057">MVDWQNPVTIFHEFGALIKVVHVFDGIYLWEFISNLGFEWSLLQSRRQWRWTIVLYIACRMTTFFDVITELVGMNVTNQINCELWVRFVLFFRYATTSLALSLYCLRGIAIWQRSMPIAVLSAAVVLANAGAWIRRVVEGGSIWSPVAQSCMRVHTHAVFLNNIMLLASEVFLIVLMVAGIYIRNPGPRAFKIMYREGLLWLVLAALVQTPTVVFLALNLNDVMNVIFIAPSVIFTSIGATRMYRTLSDRQAGNLLDFWETSRDETTGEIRFRRQTQFLARTDGQCGDTASTTALPMGRLVRTQPQPEERFVERFEARDIVLDDSESIRDAKPSIATEDDDKSVEGWVHAK</sequence>
<name>A0ACC0TYC1_9AGAM</name>
<gene>
    <name evidence="1" type="ORF">F5148DRAFT_460083</name>
</gene>
<proteinExistence type="predicted"/>
<accession>A0ACC0TYC1</accession>
<evidence type="ECO:0000313" key="1">
    <source>
        <dbReference type="EMBL" id="KAI9453595.1"/>
    </source>
</evidence>
<keyword evidence="2" id="KW-1185">Reference proteome</keyword>
<dbReference type="EMBL" id="JAGFNK010000297">
    <property type="protein sequence ID" value="KAI9453595.1"/>
    <property type="molecule type" value="Genomic_DNA"/>
</dbReference>
<protein>
    <submittedName>
        <fullName evidence="1">Uncharacterized protein</fullName>
    </submittedName>
</protein>
<dbReference type="Proteomes" id="UP001207468">
    <property type="component" value="Unassembled WGS sequence"/>
</dbReference>